<name>W2UQY4_9FLAO</name>
<proteinExistence type="predicted"/>
<dbReference type="AlphaFoldDB" id="W2UQY4"/>
<protein>
    <submittedName>
        <fullName evidence="1">Uncharacterized protein</fullName>
    </submittedName>
</protein>
<gene>
    <name evidence="1" type="ORF">P278_00010</name>
</gene>
<reference evidence="1 2" key="2">
    <citation type="journal article" date="2016" name="Genome Announc.">
        <title>Draft Genome Sequence of Zhouia amylolytica AD3, Isolated from Tidal Flat Sediment.</title>
        <authorList>
            <person name="Jia B."/>
            <person name="Jin H.M."/>
            <person name="Lee H.J."/>
            <person name="Jeon C.O."/>
        </authorList>
    </citation>
    <scope>NUCLEOTIDE SEQUENCE [LARGE SCALE GENOMIC DNA]</scope>
    <source>
        <strain evidence="1 2">AD3</strain>
    </source>
</reference>
<organism evidence="1 2">
    <name type="scientific">Zhouia amylolytica AD3</name>
    <dbReference type="NCBI Taxonomy" id="1286632"/>
    <lineage>
        <taxon>Bacteria</taxon>
        <taxon>Pseudomonadati</taxon>
        <taxon>Bacteroidota</taxon>
        <taxon>Flavobacteriia</taxon>
        <taxon>Flavobacteriales</taxon>
        <taxon>Flavobacteriaceae</taxon>
        <taxon>Zhouia</taxon>
    </lineage>
</organism>
<dbReference type="EMBL" id="AYXY01000001">
    <property type="protein sequence ID" value="ETN96575.1"/>
    <property type="molecule type" value="Genomic_DNA"/>
</dbReference>
<accession>W2UQY4</accession>
<evidence type="ECO:0000313" key="2">
    <source>
        <dbReference type="Proteomes" id="UP000018850"/>
    </source>
</evidence>
<keyword evidence="2" id="KW-1185">Reference proteome</keyword>
<sequence>MRGLKNFSKINEKKFGRNEKEFLYLHPLYERVEREKRTKVYKDYKSSLIYC</sequence>
<evidence type="ECO:0000313" key="1">
    <source>
        <dbReference type="EMBL" id="ETN96575.1"/>
    </source>
</evidence>
<dbReference type="Proteomes" id="UP000018850">
    <property type="component" value="Unassembled WGS sequence"/>
</dbReference>
<comment type="caution">
    <text evidence="1">The sequence shown here is derived from an EMBL/GenBank/DDBJ whole genome shotgun (WGS) entry which is preliminary data.</text>
</comment>
<reference evidence="2" key="1">
    <citation type="submission" date="2013-11" db="EMBL/GenBank/DDBJ databases">
        <title>Draft genome sequence from a member of Zhouia, isolated tidal flat.</title>
        <authorList>
            <person name="Jin H."/>
            <person name="Jeon C.O."/>
        </authorList>
    </citation>
    <scope>NUCLEOTIDE SEQUENCE [LARGE SCALE GENOMIC DNA]</scope>
    <source>
        <strain evidence="2">AD3</strain>
    </source>
</reference>